<dbReference type="GO" id="GO:0003676">
    <property type="term" value="F:nucleic acid binding"/>
    <property type="evidence" value="ECO:0007669"/>
    <property type="project" value="InterPro"/>
</dbReference>
<sequence length="225" mass="24544">MRSLRTSGGPETDEFRQCLSEAHAAVHAVSSGYHLAADLDAIDQSSSSSVHSSWWKFFWSLQLPPKVEIFAWKAVHDALHVATLLVKRKVITDSTCSVCKQAWESVGRALFHCRYARAVWRNSGLSFDWRLAAAIQKAATAPSSTPRPTMQAVPAPQLWRPPDSNQFKLNVDATVDSSKGVIGVGAVIRDSNGAVVAALSKKIIGNFSSHEMEATALCRSLNWAI</sequence>
<dbReference type="OMA" id="AICELCT"/>
<dbReference type="Pfam" id="PF13966">
    <property type="entry name" value="zf-RVT"/>
    <property type="match status" value="1"/>
</dbReference>
<protein>
    <recommendedName>
        <fullName evidence="5">Reverse transcriptase zinc-binding domain-containing protein</fullName>
    </recommendedName>
</protein>
<evidence type="ECO:0000259" key="1">
    <source>
        <dbReference type="Pfam" id="PF13456"/>
    </source>
</evidence>
<evidence type="ECO:0000313" key="4">
    <source>
        <dbReference type="Proteomes" id="UP000596661"/>
    </source>
</evidence>
<dbReference type="Proteomes" id="UP000596661">
    <property type="component" value="Unassembled WGS sequence"/>
</dbReference>
<feature type="domain" description="RNase H type-1" evidence="1">
    <location>
        <begin position="170"/>
        <end position="224"/>
    </location>
</feature>
<dbReference type="GO" id="GO:0004523">
    <property type="term" value="F:RNA-DNA hybrid ribonuclease activity"/>
    <property type="evidence" value="ECO:0007669"/>
    <property type="project" value="InterPro"/>
</dbReference>
<dbReference type="Gramene" id="evm.model.10.825">
    <property type="protein sequence ID" value="cds.evm.model.10.825"/>
    <property type="gene ID" value="evm.TU.10.825"/>
</dbReference>
<dbReference type="PANTHER" id="PTHR47723:SF19">
    <property type="entry name" value="POLYNUCLEOTIDYL TRANSFERASE, RIBONUCLEASE H-LIKE SUPERFAMILY PROTEIN"/>
    <property type="match status" value="1"/>
</dbReference>
<evidence type="ECO:0008006" key="5">
    <source>
        <dbReference type="Google" id="ProtNLM"/>
    </source>
</evidence>
<dbReference type="PANTHER" id="PTHR47723">
    <property type="entry name" value="OS05G0353850 PROTEIN"/>
    <property type="match status" value="1"/>
</dbReference>
<name>A0A803QQI6_CANSA</name>
<dbReference type="Pfam" id="PF13456">
    <property type="entry name" value="RVT_3"/>
    <property type="match status" value="1"/>
</dbReference>
<dbReference type="SUPFAM" id="SSF53098">
    <property type="entry name" value="Ribonuclease H-like"/>
    <property type="match status" value="1"/>
</dbReference>
<dbReference type="AlphaFoldDB" id="A0A803QQI6"/>
<evidence type="ECO:0000313" key="3">
    <source>
        <dbReference type="EnsemblPlants" id="cds.evm.model.10.825"/>
    </source>
</evidence>
<proteinExistence type="predicted"/>
<dbReference type="InterPro" id="IPR026960">
    <property type="entry name" value="RVT-Znf"/>
</dbReference>
<dbReference type="EnsemblPlants" id="evm.model.10.825">
    <property type="protein sequence ID" value="cds.evm.model.10.825"/>
    <property type="gene ID" value="evm.TU.10.825"/>
</dbReference>
<dbReference type="InterPro" id="IPR053151">
    <property type="entry name" value="RNase_H-like"/>
</dbReference>
<dbReference type="InterPro" id="IPR012337">
    <property type="entry name" value="RNaseH-like_sf"/>
</dbReference>
<reference evidence="3" key="1">
    <citation type="submission" date="2021-03" db="UniProtKB">
        <authorList>
            <consortium name="EnsemblPlants"/>
        </authorList>
    </citation>
    <scope>IDENTIFICATION</scope>
</reference>
<dbReference type="EMBL" id="UZAU01000811">
    <property type="status" value="NOT_ANNOTATED_CDS"/>
    <property type="molecule type" value="Genomic_DNA"/>
</dbReference>
<evidence type="ECO:0000259" key="2">
    <source>
        <dbReference type="Pfam" id="PF13966"/>
    </source>
</evidence>
<feature type="domain" description="Reverse transcriptase zinc-binding" evidence="2">
    <location>
        <begin position="47"/>
        <end position="120"/>
    </location>
</feature>
<organism evidence="3 4">
    <name type="scientific">Cannabis sativa</name>
    <name type="common">Hemp</name>
    <name type="synonym">Marijuana</name>
    <dbReference type="NCBI Taxonomy" id="3483"/>
    <lineage>
        <taxon>Eukaryota</taxon>
        <taxon>Viridiplantae</taxon>
        <taxon>Streptophyta</taxon>
        <taxon>Embryophyta</taxon>
        <taxon>Tracheophyta</taxon>
        <taxon>Spermatophyta</taxon>
        <taxon>Magnoliopsida</taxon>
        <taxon>eudicotyledons</taxon>
        <taxon>Gunneridae</taxon>
        <taxon>Pentapetalae</taxon>
        <taxon>rosids</taxon>
        <taxon>fabids</taxon>
        <taxon>Rosales</taxon>
        <taxon>Cannabaceae</taxon>
        <taxon>Cannabis</taxon>
    </lineage>
</organism>
<accession>A0A803QQI6</accession>
<dbReference type="InterPro" id="IPR002156">
    <property type="entry name" value="RNaseH_domain"/>
</dbReference>
<keyword evidence="4" id="KW-1185">Reference proteome</keyword>